<keyword evidence="3 8" id="KW-0349">Heme</keyword>
<dbReference type="PROSITE" id="PS00086">
    <property type="entry name" value="CYTOCHROME_P450"/>
    <property type="match status" value="1"/>
</dbReference>
<evidence type="ECO:0000256" key="8">
    <source>
        <dbReference type="PIRSR" id="PIRSR602401-1"/>
    </source>
</evidence>
<keyword evidence="4 8" id="KW-0479">Metal-binding</keyword>
<organism evidence="11 12">
    <name type="scientific">Metarhizium robertsii</name>
    <dbReference type="NCBI Taxonomy" id="568076"/>
    <lineage>
        <taxon>Eukaryota</taxon>
        <taxon>Fungi</taxon>
        <taxon>Dikarya</taxon>
        <taxon>Ascomycota</taxon>
        <taxon>Pezizomycotina</taxon>
        <taxon>Sordariomycetes</taxon>
        <taxon>Hypocreomycetidae</taxon>
        <taxon>Hypocreales</taxon>
        <taxon>Clavicipitaceae</taxon>
        <taxon>Metarhizium</taxon>
    </lineage>
</organism>
<keyword evidence="7 9" id="KW-0503">Monooxygenase</keyword>
<evidence type="ECO:0000313" key="11">
    <source>
        <dbReference type="EMBL" id="EXU95144.1"/>
    </source>
</evidence>
<evidence type="ECO:0000256" key="7">
    <source>
        <dbReference type="ARBA" id="ARBA00023033"/>
    </source>
</evidence>
<evidence type="ECO:0000313" key="12">
    <source>
        <dbReference type="Proteomes" id="UP000030151"/>
    </source>
</evidence>
<evidence type="ECO:0000256" key="1">
    <source>
        <dbReference type="ARBA" id="ARBA00001971"/>
    </source>
</evidence>
<dbReference type="GO" id="GO:0016705">
    <property type="term" value="F:oxidoreductase activity, acting on paired donors, with incorporation or reduction of molecular oxygen"/>
    <property type="evidence" value="ECO:0007669"/>
    <property type="project" value="InterPro"/>
</dbReference>
<comment type="cofactor">
    <cofactor evidence="1 8">
        <name>heme</name>
        <dbReference type="ChEBI" id="CHEBI:30413"/>
    </cofactor>
</comment>
<feature type="compositionally biased region" description="Basic and acidic residues" evidence="10">
    <location>
        <begin position="276"/>
        <end position="299"/>
    </location>
</feature>
<evidence type="ECO:0000256" key="9">
    <source>
        <dbReference type="RuleBase" id="RU000461"/>
    </source>
</evidence>
<dbReference type="PANTHER" id="PTHR24305">
    <property type="entry name" value="CYTOCHROME P450"/>
    <property type="match status" value="1"/>
</dbReference>
<feature type="binding site" description="axial binding residue" evidence="8">
    <location>
        <position position="465"/>
    </location>
    <ligand>
        <name>heme</name>
        <dbReference type="ChEBI" id="CHEBI:30413"/>
    </ligand>
    <ligandPart>
        <name>Fe</name>
        <dbReference type="ChEBI" id="CHEBI:18248"/>
    </ligandPart>
</feature>
<name>A0A014PHV9_9HYPO</name>
<dbReference type="eggNOG" id="KOG0157">
    <property type="taxonomic scope" value="Eukaryota"/>
</dbReference>
<dbReference type="SUPFAM" id="SSF48264">
    <property type="entry name" value="Cytochrome P450"/>
    <property type="match status" value="1"/>
</dbReference>
<dbReference type="InterPro" id="IPR050121">
    <property type="entry name" value="Cytochrome_P450_monoxygenase"/>
</dbReference>
<evidence type="ECO:0000256" key="4">
    <source>
        <dbReference type="ARBA" id="ARBA00022723"/>
    </source>
</evidence>
<evidence type="ECO:0000256" key="6">
    <source>
        <dbReference type="ARBA" id="ARBA00023004"/>
    </source>
</evidence>
<dbReference type="AlphaFoldDB" id="A0A014PHV9"/>
<feature type="region of interest" description="Disordered" evidence="10">
    <location>
        <begin position="273"/>
        <end position="299"/>
    </location>
</feature>
<dbReference type="Pfam" id="PF00067">
    <property type="entry name" value="p450"/>
    <property type="match status" value="1"/>
</dbReference>
<dbReference type="Gene3D" id="1.10.630.10">
    <property type="entry name" value="Cytochrome P450"/>
    <property type="match status" value="1"/>
</dbReference>
<accession>A0A014PHV9</accession>
<dbReference type="PRINTS" id="PR00385">
    <property type="entry name" value="P450"/>
</dbReference>
<keyword evidence="5 9" id="KW-0560">Oxidoreductase</keyword>
<gene>
    <name evidence="11" type="ORF">X797_011788</name>
</gene>
<evidence type="ECO:0000256" key="5">
    <source>
        <dbReference type="ARBA" id="ARBA00023002"/>
    </source>
</evidence>
<evidence type="ECO:0000256" key="10">
    <source>
        <dbReference type="SAM" id="MobiDB-lite"/>
    </source>
</evidence>
<dbReference type="HOGENOM" id="CLU_001570_14_11_1"/>
<evidence type="ECO:0000256" key="3">
    <source>
        <dbReference type="ARBA" id="ARBA00022617"/>
    </source>
</evidence>
<dbReference type="InterPro" id="IPR017972">
    <property type="entry name" value="Cyt_P450_CS"/>
</dbReference>
<dbReference type="Proteomes" id="UP000030151">
    <property type="component" value="Unassembled WGS sequence"/>
</dbReference>
<evidence type="ECO:0000256" key="2">
    <source>
        <dbReference type="ARBA" id="ARBA00010617"/>
    </source>
</evidence>
<dbReference type="InterPro" id="IPR002401">
    <property type="entry name" value="Cyt_P450_E_grp-I"/>
</dbReference>
<dbReference type="OrthoDB" id="1470350at2759"/>
<dbReference type="InterPro" id="IPR036396">
    <property type="entry name" value="Cyt_P450_sf"/>
</dbReference>
<keyword evidence="6 8" id="KW-0408">Iron</keyword>
<reference evidence="11 12" key="1">
    <citation type="submission" date="2014-02" db="EMBL/GenBank/DDBJ databases">
        <title>The genome sequence of the entomopathogenic fungus Metarhizium robertsii ARSEF 2575.</title>
        <authorList>
            <person name="Giuliano Garisto Donzelli B."/>
            <person name="Roe B.A."/>
            <person name="Macmil S.L."/>
            <person name="Krasnoff S.B."/>
            <person name="Gibson D.M."/>
        </authorList>
    </citation>
    <scope>NUCLEOTIDE SEQUENCE [LARGE SCALE GENOMIC DNA]</scope>
    <source>
        <strain evidence="11 12">ARSEF 2575</strain>
    </source>
</reference>
<dbReference type="PRINTS" id="PR00463">
    <property type="entry name" value="EP450I"/>
</dbReference>
<comment type="similarity">
    <text evidence="2 9">Belongs to the cytochrome P450 family.</text>
</comment>
<dbReference type="CDD" id="cd11061">
    <property type="entry name" value="CYP67-like"/>
    <property type="match status" value="1"/>
</dbReference>
<proteinExistence type="inferred from homology"/>
<dbReference type="GO" id="GO:0005506">
    <property type="term" value="F:iron ion binding"/>
    <property type="evidence" value="ECO:0007669"/>
    <property type="project" value="InterPro"/>
</dbReference>
<dbReference type="InterPro" id="IPR001128">
    <property type="entry name" value="Cyt_P450"/>
</dbReference>
<dbReference type="GO" id="GO:0004497">
    <property type="term" value="F:monooxygenase activity"/>
    <property type="evidence" value="ECO:0007669"/>
    <property type="project" value="UniProtKB-KW"/>
</dbReference>
<dbReference type="PANTHER" id="PTHR24305:SF237">
    <property type="entry name" value="CYTOCHROME P450 MONOOXYGENASE ATNE-RELATED"/>
    <property type="match status" value="1"/>
</dbReference>
<dbReference type="GO" id="GO:0020037">
    <property type="term" value="F:heme binding"/>
    <property type="evidence" value="ECO:0007669"/>
    <property type="project" value="InterPro"/>
</dbReference>
<sequence>MERQVQALPECLPCIQNVSQKLAKPEATFCMGVVVYRLFFHPYAKHPGPFWAKLTSWYSVYHTYNGDLHIDIWRCHEIYGKVVRYAPNRIIVNTEPAFKGIYGHGKNVRKAKSYLKISLVPTVHPTLGTMDNTAHGKLRRIMNQGLSDSHIRTMTPELQAIVSTFAGGIGEMEDRFHTSGPVTANSDDDEGWSSPKNMAHWCDFFTFDVMSQLVFGTSYHLLTDAENHWIVDGVCGQMRRISFLTQLPELETMKLHKLLFPDARRRALRFSQKSRQIMEERQEREKRAAQADETEADKSKAKIDLFSKLLHAKDPETGEGSDTSSTGMAAVFFYLCRHRHIYDGVVKEVREAFPDPSQVCPGPQLLSCSYLRACIREALRLAPSAGGAMWREALSGGLSIPGTDIHVPAGLEVATGIWSLNHNAEYFPEPFAYRPERWLPAETGDEAVSRAKSAFATFSHGPRNCVGKGLAMLEISLAMAAVISRYEFRAVEDEDLRRVGEGRGDLKGQYDTFWAFTSLKDGPYVQFRPYKV</sequence>
<dbReference type="EMBL" id="JELW01000099">
    <property type="protein sequence ID" value="EXU95144.1"/>
    <property type="molecule type" value="Genomic_DNA"/>
</dbReference>
<protein>
    <submittedName>
        <fullName evidence="11">Cytochrome P450</fullName>
    </submittedName>
</protein>
<comment type="caution">
    <text evidence="11">The sequence shown here is derived from an EMBL/GenBank/DDBJ whole genome shotgun (WGS) entry which is preliminary data.</text>
</comment>